<evidence type="ECO:0000313" key="2">
    <source>
        <dbReference type="Proteomes" id="UP000829494"/>
    </source>
</evidence>
<evidence type="ECO:0000313" key="1">
    <source>
        <dbReference type="EMBL" id="UNZ08229.1"/>
    </source>
</evidence>
<dbReference type="Gene3D" id="2.40.400.10">
    <property type="entry name" value="Acetoacetate decarboxylase-like"/>
    <property type="match status" value="1"/>
</dbReference>
<dbReference type="Proteomes" id="UP000829494">
    <property type="component" value="Chromosome"/>
</dbReference>
<dbReference type="SUPFAM" id="SSF160104">
    <property type="entry name" value="Acetoacetate decarboxylase-like"/>
    <property type="match status" value="1"/>
</dbReference>
<reference evidence="1 2" key="1">
    <citation type="submission" date="2022-03" db="EMBL/GenBank/DDBJ databases">
        <title>Complete genome of Streptomyces rimosus ssp. rimosus R7 (=ATCC 10970).</title>
        <authorList>
            <person name="Beganovic S."/>
            <person name="Ruckert C."/>
            <person name="Busche T."/>
            <person name="Kalinowski J."/>
            <person name="Wittmann C."/>
        </authorList>
    </citation>
    <scope>NUCLEOTIDE SEQUENCE [LARGE SCALE GENOMIC DNA]</scope>
    <source>
        <strain evidence="1 2">R7</strain>
    </source>
</reference>
<dbReference type="GeneID" id="66852620"/>
<sequence>MNAPEEVPGTGPVPGPYPPPPWHLKGHLWGGLFPAESVPAPPPDLSRLLPRTLAVFLIRYRAGTLRYDELIVGTPVRRGRRAGLYVQWIWVDDERSLWGGRRIWGVPKRLAEFRWDGSRVRVTGGEGPVAVLDVTTKLPSLPRIPLPMTGFGSLDGARTVATARFSARPAAASLRVAEWPARLPALRRADARIRFAATSFDMLMPAPARYPAPTAT</sequence>
<dbReference type="InterPro" id="IPR023375">
    <property type="entry name" value="ADC_dom_sf"/>
</dbReference>
<proteinExistence type="predicted"/>
<accession>A0ABY3ZIJ0</accession>
<dbReference type="InterPro" id="IPR010451">
    <property type="entry name" value="Acetoacetate_decarboxylase"/>
</dbReference>
<keyword evidence="2" id="KW-1185">Reference proteome</keyword>
<gene>
    <name evidence="1" type="ORF">SRIMR7_39350</name>
</gene>
<dbReference type="EMBL" id="CP094298">
    <property type="protein sequence ID" value="UNZ08229.1"/>
    <property type="molecule type" value="Genomic_DNA"/>
</dbReference>
<dbReference type="Pfam" id="PF06314">
    <property type="entry name" value="ADC"/>
    <property type="match status" value="1"/>
</dbReference>
<dbReference type="RefSeq" id="WP_003980421.1">
    <property type="nucleotide sequence ID" value="NZ_CP043497.1"/>
</dbReference>
<organism evidence="1 2">
    <name type="scientific">Streptomyces rimosus subsp. rimosus</name>
    <dbReference type="NCBI Taxonomy" id="132474"/>
    <lineage>
        <taxon>Bacteria</taxon>
        <taxon>Bacillati</taxon>
        <taxon>Actinomycetota</taxon>
        <taxon>Actinomycetes</taxon>
        <taxon>Kitasatosporales</taxon>
        <taxon>Streptomycetaceae</taxon>
        <taxon>Streptomyces</taxon>
    </lineage>
</organism>
<name>A0ABY3ZIJ0_STRRM</name>
<protein>
    <submittedName>
        <fullName evidence="1">Acetoacetate decarboxylase (ADC)</fullName>
    </submittedName>
</protein>